<dbReference type="GO" id="GO:0005829">
    <property type="term" value="C:cytosol"/>
    <property type="evidence" value="ECO:0007669"/>
    <property type="project" value="TreeGrafter"/>
</dbReference>
<dbReference type="PANTHER" id="PTHR11365">
    <property type="entry name" value="5-OXOPROLINASE RELATED"/>
    <property type="match status" value="1"/>
</dbReference>
<accession>A0A494W3Q4</accession>
<dbReference type="Pfam" id="PF05378">
    <property type="entry name" value="Hydant_A_N"/>
    <property type="match status" value="1"/>
</dbReference>
<proteinExistence type="predicted"/>
<dbReference type="Pfam" id="PF19278">
    <property type="entry name" value="Hydant_A_C"/>
    <property type="match status" value="1"/>
</dbReference>
<gene>
    <name evidence="4" type="ORF">SAMIE_1026950</name>
</gene>
<feature type="domain" description="Hydantoinase A/oxoprolinase" evidence="1">
    <location>
        <begin position="180"/>
        <end position="471"/>
    </location>
</feature>
<name>A0A494W3Q4_9SPHN</name>
<feature type="domain" description="Acetophenone carboxylase-like C-terminal" evidence="3">
    <location>
        <begin position="496"/>
        <end position="653"/>
    </location>
</feature>
<dbReference type="KEGG" id="sami:SAMIE_1026950"/>
<dbReference type="GO" id="GO:0017168">
    <property type="term" value="F:5-oxoprolinase (ATP-hydrolyzing) activity"/>
    <property type="evidence" value="ECO:0007669"/>
    <property type="project" value="TreeGrafter"/>
</dbReference>
<dbReference type="GO" id="GO:0006749">
    <property type="term" value="P:glutathione metabolic process"/>
    <property type="evidence" value="ECO:0007669"/>
    <property type="project" value="TreeGrafter"/>
</dbReference>
<dbReference type="InterPro" id="IPR045079">
    <property type="entry name" value="Oxoprolinase-like"/>
</dbReference>
<keyword evidence="5" id="KW-1185">Reference proteome</keyword>
<dbReference type="InterPro" id="IPR002821">
    <property type="entry name" value="Hydantoinase_A"/>
</dbReference>
<sequence length="670" mass="70507">MFKASTTPADPVQGVINALGLAAQDAGISLAEYLARADTFIHGTTHAINAVITGRTARTALLTSEGHPDILVLREGGRAEPFNFTVAYPEPYIPRALTFEVPERVNAEGKVVKPLDEAAVVAICQKLRDARVEAVAVALLWSVANGDHEQRVRDILAKHLPGVPVTLSSTLNPTIREFRRASSAAIDASLKPLMGSYLGSLSQRLKDAGFAGRLLVLTSQGGMVDADEIAASPIRAINSGPSLAPIAGRYFGDLAKAGADIVVADTGGTTYDVSLVRGGRIPLTRDAWIGQPFRGHLTGFPSVDVQSVGAGGGSIAHVDKGGLLRVGPQSAGSTPGPVCYGRGGTEPTLTDACVALGYVDPDYFLGGNMKLDRDGARRAIKDKVADPLGMSVEDAAAAIVTLATENMASAIADITVNQGIDPRNAVLIGGGGAAGLNSIFIARRMNIPRLVIPEVGAALSAAGALMSELAADFRAVEYMVTSSFDVARANEILGDLKRKGEAFLAQTDGTSFHQQIQFSLEARYEQQVWEIEVPLPFDHFSGAAEIEKLAEAVHQSHERIFAFRDEGSAIEIIGWSVRASCRVHEHMIGRMKPHPEEAARSGTRQVYFGGTGFCDAAIVPFAGLAVDQKHHGPAIVESPFSSVVADPGSVFWLTADGSLVIDTSVQGANA</sequence>
<dbReference type="Pfam" id="PF01968">
    <property type="entry name" value="Hydantoinase_A"/>
    <property type="match status" value="1"/>
</dbReference>
<protein>
    <submittedName>
        <fullName evidence="4">Hydantoinase/oxoprolinase family protein</fullName>
    </submittedName>
</protein>
<dbReference type="InterPro" id="IPR008040">
    <property type="entry name" value="Hydant_A_N"/>
</dbReference>
<evidence type="ECO:0000259" key="2">
    <source>
        <dbReference type="Pfam" id="PF05378"/>
    </source>
</evidence>
<dbReference type="PANTHER" id="PTHR11365:SF23">
    <property type="entry name" value="HYPOTHETICAL 5-OXOPROLINASE (EUROFUNG)-RELATED"/>
    <property type="match status" value="1"/>
</dbReference>
<evidence type="ECO:0000313" key="5">
    <source>
        <dbReference type="Proteomes" id="UP000279959"/>
    </source>
</evidence>
<evidence type="ECO:0000259" key="3">
    <source>
        <dbReference type="Pfam" id="PF19278"/>
    </source>
</evidence>
<dbReference type="Proteomes" id="UP000279959">
    <property type="component" value="Chromosome"/>
</dbReference>
<evidence type="ECO:0000259" key="1">
    <source>
        <dbReference type="Pfam" id="PF01968"/>
    </source>
</evidence>
<dbReference type="EMBL" id="AP018664">
    <property type="protein sequence ID" value="BBD99194.1"/>
    <property type="molecule type" value="Genomic_DNA"/>
</dbReference>
<dbReference type="AlphaFoldDB" id="A0A494W3Q4"/>
<organism evidence="4 5">
    <name type="scientific">Sphingobium amiense</name>
    <dbReference type="NCBI Taxonomy" id="135719"/>
    <lineage>
        <taxon>Bacteria</taxon>
        <taxon>Pseudomonadati</taxon>
        <taxon>Pseudomonadota</taxon>
        <taxon>Alphaproteobacteria</taxon>
        <taxon>Sphingomonadales</taxon>
        <taxon>Sphingomonadaceae</taxon>
        <taxon>Sphingobium</taxon>
    </lineage>
</organism>
<evidence type="ECO:0000313" key="4">
    <source>
        <dbReference type="EMBL" id="BBD99194.1"/>
    </source>
</evidence>
<feature type="domain" description="Hydantoinase/oxoprolinase N-terminal" evidence="2">
    <location>
        <begin position="2"/>
        <end position="159"/>
    </location>
</feature>
<reference evidence="4 5" key="1">
    <citation type="submission" date="2018-05" db="EMBL/GenBank/DDBJ databases">
        <title>Complete Genome Sequence of the Nonylphenol-Degrading Bacterium Sphingobium amiense DSM 16289T.</title>
        <authorList>
            <person name="Ootsuka M."/>
            <person name="Nishizawa T."/>
            <person name="Ohta H."/>
        </authorList>
    </citation>
    <scope>NUCLEOTIDE SEQUENCE [LARGE SCALE GENOMIC DNA]</scope>
    <source>
        <strain evidence="4 5">DSM 16289</strain>
    </source>
</reference>
<dbReference type="InterPro" id="IPR049517">
    <property type="entry name" value="ACX-like_C"/>
</dbReference>